<feature type="compositionally biased region" description="Gly residues" evidence="10">
    <location>
        <begin position="1192"/>
        <end position="1205"/>
    </location>
</feature>
<dbReference type="CDD" id="cd17323">
    <property type="entry name" value="MFS_Tpo1_MDR_like"/>
    <property type="match status" value="1"/>
</dbReference>
<dbReference type="InterPro" id="IPR050079">
    <property type="entry name" value="DEAD_box_RNA_helicase"/>
</dbReference>
<dbReference type="PANTHER" id="PTHR47959">
    <property type="entry name" value="ATP-DEPENDENT RNA HELICASE RHLE-RELATED"/>
    <property type="match status" value="1"/>
</dbReference>
<evidence type="ECO:0000256" key="2">
    <source>
        <dbReference type="ARBA" id="ARBA00006517"/>
    </source>
</evidence>
<dbReference type="Pfam" id="PF00271">
    <property type="entry name" value="Helicase_C"/>
    <property type="match status" value="1"/>
</dbReference>
<keyword evidence="11" id="KW-1133">Transmembrane helix</keyword>
<evidence type="ECO:0000256" key="3">
    <source>
        <dbReference type="ARBA" id="ARBA00012552"/>
    </source>
</evidence>
<feature type="transmembrane region" description="Helical" evidence="11">
    <location>
        <begin position="300"/>
        <end position="318"/>
    </location>
</feature>
<dbReference type="OrthoDB" id="4255at2759"/>
<feature type="domain" description="Helicase ATP-binding" evidence="13">
    <location>
        <begin position="665"/>
        <end position="853"/>
    </location>
</feature>
<dbReference type="InterPro" id="IPR012562">
    <property type="entry name" value="GUCT"/>
</dbReference>
<dbReference type="PROSITE" id="PS51192">
    <property type="entry name" value="HELICASE_ATP_BIND_1"/>
    <property type="match status" value="1"/>
</dbReference>
<evidence type="ECO:0000256" key="4">
    <source>
        <dbReference type="ARBA" id="ARBA00022741"/>
    </source>
</evidence>
<protein>
    <recommendedName>
        <fullName evidence="3">RNA helicase</fullName>
        <ecNumber evidence="3">3.6.4.13</ecNumber>
    </recommendedName>
</protein>
<feature type="transmembrane region" description="Helical" evidence="11">
    <location>
        <begin position="220"/>
        <end position="239"/>
    </location>
</feature>
<feature type="transmembrane region" description="Helical" evidence="11">
    <location>
        <begin position="245"/>
        <end position="267"/>
    </location>
</feature>
<evidence type="ECO:0000259" key="13">
    <source>
        <dbReference type="PROSITE" id="PS51192"/>
    </source>
</evidence>
<proteinExistence type="inferred from homology"/>
<feature type="transmembrane region" description="Helical" evidence="11">
    <location>
        <begin position="338"/>
        <end position="358"/>
    </location>
</feature>
<evidence type="ECO:0000313" key="15">
    <source>
        <dbReference type="EMBL" id="CAG8615800.1"/>
    </source>
</evidence>
<evidence type="ECO:0000256" key="11">
    <source>
        <dbReference type="SAM" id="Phobius"/>
    </source>
</evidence>
<dbReference type="InterPro" id="IPR020846">
    <property type="entry name" value="MFS_dom"/>
</dbReference>
<feature type="compositionally biased region" description="Basic and acidic residues" evidence="10">
    <location>
        <begin position="513"/>
        <end position="526"/>
    </location>
</feature>
<dbReference type="InterPro" id="IPR011545">
    <property type="entry name" value="DEAD/DEAH_box_helicase_dom"/>
</dbReference>
<evidence type="ECO:0000256" key="5">
    <source>
        <dbReference type="ARBA" id="ARBA00022801"/>
    </source>
</evidence>
<dbReference type="InterPro" id="IPR044742">
    <property type="entry name" value="DEAD/DEAH_RhlB"/>
</dbReference>
<dbReference type="PANTHER" id="PTHR47959:SF1">
    <property type="entry name" value="ATP-DEPENDENT RNA HELICASE DBPA"/>
    <property type="match status" value="1"/>
</dbReference>
<dbReference type="Proteomes" id="UP000789759">
    <property type="component" value="Unassembled WGS sequence"/>
</dbReference>
<dbReference type="AlphaFoldDB" id="A0A9N9GP19"/>
<feature type="compositionally biased region" description="Low complexity" evidence="10">
    <location>
        <begin position="1206"/>
        <end position="1221"/>
    </location>
</feature>
<evidence type="ECO:0000256" key="7">
    <source>
        <dbReference type="ARBA" id="ARBA00022840"/>
    </source>
</evidence>
<dbReference type="Pfam" id="PF00270">
    <property type="entry name" value="DEAD"/>
    <property type="match status" value="1"/>
</dbReference>
<evidence type="ECO:0000256" key="9">
    <source>
        <dbReference type="ARBA" id="ARBA00047984"/>
    </source>
</evidence>
<comment type="subcellular location">
    <subcellularLocation>
        <location evidence="1">Membrane</location>
        <topology evidence="1">Multi-pass membrane protein</topology>
    </subcellularLocation>
</comment>
<keyword evidence="6" id="KW-0347">Helicase</keyword>
<comment type="caution">
    <text evidence="15">The sequence shown here is derived from an EMBL/GenBank/DDBJ whole genome shotgun (WGS) entry which is preliminary data.</text>
</comment>
<dbReference type="PROSITE" id="PS51194">
    <property type="entry name" value="HELICASE_CTER"/>
    <property type="match status" value="1"/>
</dbReference>
<dbReference type="EMBL" id="CAJVQA010005227">
    <property type="protein sequence ID" value="CAG8615800.1"/>
    <property type="molecule type" value="Genomic_DNA"/>
</dbReference>
<keyword evidence="5" id="KW-0378">Hydrolase</keyword>
<feature type="transmembrane region" description="Helical" evidence="11">
    <location>
        <begin position="477"/>
        <end position="498"/>
    </location>
</feature>
<evidence type="ECO:0000259" key="14">
    <source>
        <dbReference type="PROSITE" id="PS51194"/>
    </source>
</evidence>
<feature type="transmembrane region" description="Helical" evidence="11">
    <location>
        <begin position="379"/>
        <end position="400"/>
    </location>
</feature>
<dbReference type="InterPro" id="IPR027417">
    <property type="entry name" value="P-loop_NTPase"/>
</dbReference>
<dbReference type="InterPro" id="IPR014001">
    <property type="entry name" value="Helicase_ATP-bd"/>
</dbReference>
<dbReference type="GO" id="GO:0003723">
    <property type="term" value="F:RNA binding"/>
    <property type="evidence" value="ECO:0007669"/>
    <property type="project" value="UniProtKB-KW"/>
</dbReference>
<feature type="transmembrane region" description="Helical" evidence="11">
    <location>
        <begin position="103"/>
        <end position="124"/>
    </location>
</feature>
<dbReference type="GO" id="GO:0016020">
    <property type="term" value="C:membrane"/>
    <property type="evidence" value="ECO:0007669"/>
    <property type="project" value="UniProtKB-SubCell"/>
</dbReference>
<gene>
    <name evidence="15" type="ORF">CPELLU_LOCUS7676</name>
</gene>
<reference evidence="15" key="1">
    <citation type="submission" date="2021-06" db="EMBL/GenBank/DDBJ databases">
        <authorList>
            <person name="Kallberg Y."/>
            <person name="Tangrot J."/>
            <person name="Rosling A."/>
        </authorList>
    </citation>
    <scope>NUCLEOTIDE SEQUENCE</scope>
    <source>
        <strain evidence="15">FL966</strain>
    </source>
</reference>
<feature type="transmembrane region" description="Helical" evidence="11">
    <location>
        <begin position="159"/>
        <end position="182"/>
    </location>
</feature>
<dbReference type="GO" id="GO:0022857">
    <property type="term" value="F:transmembrane transporter activity"/>
    <property type="evidence" value="ECO:0007669"/>
    <property type="project" value="InterPro"/>
</dbReference>
<dbReference type="InterPro" id="IPR011701">
    <property type="entry name" value="MFS"/>
</dbReference>
<feature type="non-terminal residue" evidence="15">
    <location>
        <position position="1221"/>
    </location>
</feature>
<evidence type="ECO:0000256" key="6">
    <source>
        <dbReference type="ARBA" id="ARBA00022806"/>
    </source>
</evidence>
<dbReference type="GO" id="GO:0003724">
    <property type="term" value="F:RNA helicase activity"/>
    <property type="evidence" value="ECO:0007669"/>
    <property type="project" value="UniProtKB-EC"/>
</dbReference>
<feature type="domain" description="Helicase C-terminal" evidence="14">
    <location>
        <begin position="882"/>
        <end position="1028"/>
    </location>
</feature>
<dbReference type="GO" id="GO:0016787">
    <property type="term" value="F:hydrolase activity"/>
    <property type="evidence" value="ECO:0007669"/>
    <property type="project" value="UniProtKB-KW"/>
</dbReference>
<feature type="domain" description="Major facilitator superfamily (MFS) profile" evidence="12">
    <location>
        <begin position="73"/>
        <end position="501"/>
    </location>
</feature>
<sequence>MVTIEYYSLPLFDFSMEKNSYTIDITNTILTSQNINSCNSQDDEKILSSEQGFENEKKIENELNYKNKSEVLPVPIVNISGSNSNYATVINDDPKNWPPTKKWWILFIVTVSGMLSPIASTILYPAVIILRKELDTTEIVVNSLVWAAYSDKFATRRKVYLASIIVFIISTIACAVATNIWLLLIMRAIQACGSSAVLSIGSGIISDIYDSTERGHAYGLFYLAYWIGPFVGPMCGGYFTEYLSWRWMFWFLTIYGGIILLLILFSLPETFRMVSSSTDNSSTIRFNPIAPLKLLRYPNVTLVIIYISIISSIIHLQYISVPRNFSKRYNLSSSTVGLLFIAPAAGCAIGSLLGGKYSDFVLRKKRSENGDFSYPEMRIHSIWFGAFLVPSSYLTYGWLLEKNFNIIVLMILWFFGKVFLGSLGTLVVFNSLSTYLVDAYPTRSASVIALNNCIRFMVAGTVAILEPLMEDTLGTGWMFTLMVSLGIISTCFIVIVYFKGKEWRENVLSNSETSKKDSTLKNEKSKSSKKKCKEIGSVENGDPSELTSKNNNKHENNSIVVEKSLKKKKVKDKDEKTTVSSPFNGKSPKTKKQKVENDALKSEINDNIVTNDIETTSQFNESVSEKIKEIPDHLKISSYRITQTTIDSLKQRGIESLFPIQAATFDLIYDGKDVLARAKTGTGKTLAFALPITEVLLKSNEEGSLKNVHRGRAPKVIIMTPTRDLAKQVSSEFESIAPNLKVLCIYGGVAYDFQTQGLRNGIDVLVGTPGRVLDHIDRGNLKLGDLKFICLDEADQMLDIGFAESMETVLQHVKQHKESQNKGIDYQTLLFSATVPDWVKNTVKKYLRTDYVSVDLTRNTDTKTNENIRHIAIRSTWKSRKDIIGDVVTCYAGSGSCVIFCNTKSDANELVLNDKLKQDARVLHGDIVQTQREITMKAFREGKFKCIICTDVLARGIDIPQVDLVINCEPPKDIDSYVHRAGRTARAGRQGIALTFFKPQEENRILNIQRCIGVTFQIVGPPQPQDIITATANDAVKNLESVESNVLPYFYSTAKELIESQGAIGALSAALAYMSGYSGGIKKRSLMSADEGYTTLLFRFTYPIRHTSYVRNIFRKHFTDLPEDAVKRFNMTKDMQGVVCDISTQYLEIDEDGHLILGGKQWYDAETTTLEVAKELPELVQTNKSFERNGGFSNGYGNNGYGNSGYGNNNGYKNGYGNNNG</sequence>
<evidence type="ECO:0000256" key="10">
    <source>
        <dbReference type="SAM" id="MobiDB-lite"/>
    </source>
</evidence>
<dbReference type="InterPro" id="IPR035979">
    <property type="entry name" value="RBD_domain_sf"/>
</dbReference>
<dbReference type="Pfam" id="PF08152">
    <property type="entry name" value="GUCT"/>
    <property type="match status" value="1"/>
</dbReference>
<dbReference type="CDD" id="cd00268">
    <property type="entry name" value="DEADc"/>
    <property type="match status" value="1"/>
</dbReference>
<dbReference type="InterPro" id="IPR036259">
    <property type="entry name" value="MFS_trans_sf"/>
</dbReference>
<dbReference type="InterPro" id="IPR059027">
    <property type="entry name" value="DD_DDX21-DDX50"/>
</dbReference>
<keyword evidence="11" id="KW-0812">Transmembrane</keyword>
<dbReference type="InterPro" id="IPR001650">
    <property type="entry name" value="Helicase_C-like"/>
</dbReference>
<keyword evidence="7" id="KW-0067">ATP-binding</keyword>
<feature type="transmembrane region" description="Helical" evidence="11">
    <location>
        <begin position="188"/>
        <end position="208"/>
    </location>
</feature>
<keyword evidence="11" id="KW-0472">Membrane</keyword>
<dbReference type="GO" id="GO:0005829">
    <property type="term" value="C:cytosol"/>
    <property type="evidence" value="ECO:0007669"/>
    <property type="project" value="TreeGrafter"/>
</dbReference>
<comment type="catalytic activity">
    <reaction evidence="9">
        <text>ATP + H2O = ADP + phosphate + H(+)</text>
        <dbReference type="Rhea" id="RHEA:13065"/>
        <dbReference type="ChEBI" id="CHEBI:15377"/>
        <dbReference type="ChEBI" id="CHEBI:15378"/>
        <dbReference type="ChEBI" id="CHEBI:30616"/>
        <dbReference type="ChEBI" id="CHEBI:43474"/>
        <dbReference type="ChEBI" id="CHEBI:456216"/>
        <dbReference type="EC" id="3.6.4.13"/>
    </reaction>
</comment>
<feature type="region of interest" description="Disordered" evidence="10">
    <location>
        <begin position="509"/>
        <end position="595"/>
    </location>
</feature>
<dbReference type="PROSITE" id="PS50850">
    <property type="entry name" value="MFS"/>
    <property type="match status" value="1"/>
</dbReference>
<dbReference type="Gene3D" id="3.40.50.300">
    <property type="entry name" value="P-loop containing nucleotide triphosphate hydrolases"/>
    <property type="match status" value="2"/>
</dbReference>
<dbReference type="SUPFAM" id="SSF52540">
    <property type="entry name" value="P-loop containing nucleoside triphosphate hydrolases"/>
    <property type="match status" value="1"/>
</dbReference>
<evidence type="ECO:0000259" key="12">
    <source>
        <dbReference type="PROSITE" id="PS50850"/>
    </source>
</evidence>
<dbReference type="SUPFAM" id="SSF103473">
    <property type="entry name" value="MFS general substrate transporter"/>
    <property type="match status" value="1"/>
</dbReference>
<dbReference type="Pfam" id="PF26142">
    <property type="entry name" value="DD_DDX21-DDX50"/>
    <property type="match status" value="1"/>
</dbReference>
<dbReference type="Pfam" id="PF07690">
    <property type="entry name" value="MFS_1"/>
    <property type="match status" value="1"/>
</dbReference>
<dbReference type="SMART" id="SM00487">
    <property type="entry name" value="DEXDc"/>
    <property type="match status" value="1"/>
</dbReference>
<feature type="transmembrane region" description="Helical" evidence="11">
    <location>
        <begin position="406"/>
        <end position="432"/>
    </location>
</feature>
<dbReference type="SUPFAM" id="SSF54928">
    <property type="entry name" value="RNA-binding domain, RBD"/>
    <property type="match status" value="1"/>
</dbReference>
<evidence type="ECO:0000313" key="16">
    <source>
        <dbReference type="Proteomes" id="UP000789759"/>
    </source>
</evidence>
<dbReference type="CDD" id="cd12937">
    <property type="entry name" value="GUCT_RH7_like"/>
    <property type="match status" value="1"/>
</dbReference>
<dbReference type="EC" id="3.6.4.13" evidence="3"/>
<dbReference type="GO" id="GO:0005524">
    <property type="term" value="F:ATP binding"/>
    <property type="evidence" value="ECO:0007669"/>
    <property type="project" value="UniProtKB-KW"/>
</dbReference>
<keyword evidence="8" id="KW-0694">RNA-binding</keyword>
<keyword evidence="4" id="KW-0547">Nucleotide-binding</keyword>
<keyword evidence="16" id="KW-1185">Reference proteome</keyword>
<evidence type="ECO:0000256" key="8">
    <source>
        <dbReference type="ARBA" id="ARBA00022884"/>
    </source>
</evidence>
<dbReference type="Gene3D" id="3.30.70.2280">
    <property type="match status" value="1"/>
</dbReference>
<name>A0A9N9GP19_9GLOM</name>
<feature type="region of interest" description="Disordered" evidence="10">
    <location>
        <begin position="1191"/>
        <end position="1221"/>
    </location>
</feature>
<dbReference type="SMART" id="SM00490">
    <property type="entry name" value="HELICc"/>
    <property type="match status" value="1"/>
</dbReference>
<organism evidence="15 16">
    <name type="scientific">Cetraspora pellucida</name>
    <dbReference type="NCBI Taxonomy" id="1433469"/>
    <lineage>
        <taxon>Eukaryota</taxon>
        <taxon>Fungi</taxon>
        <taxon>Fungi incertae sedis</taxon>
        <taxon>Mucoromycota</taxon>
        <taxon>Glomeromycotina</taxon>
        <taxon>Glomeromycetes</taxon>
        <taxon>Diversisporales</taxon>
        <taxon>Gigasporaceae</taxon>
        <taxon>Cetraspora</taxon>
    </lineage>
</organism>
<accession>A0A9N9GP19</accession>
<dbReference type="Gene3D" id="1.20.1250.20">
    <property type="entry name" value="MFS general substrate transporter like domains"/>
    <property type="match status" value="1"/>
</dbReference>
<comment type="similarity">
    <text evidence="2">Belongs to the DEAD box helicase family. DDX21/DDX50 subfamily.</text>
</comment>
<dbReference type="CDD" id="cd18787">
    <property type="entry name" value="SF2_C_DEAD"/>
    <property type="match status" value="1"/>
</dbReference>
<evidence type="ECO:0000256" key="1">
    <source>
        <dbReference type="ARBA" id="ARBA00004141"/>
    </source>
</evidence>